<dbReference type="Proteomes" id="UP000002218">
    <property type="component" value="Chromosome"/>
</dbReference>
<feature type="transmembrane region" description="Helical" evidence="8">
    <location>
        <begin position="369"/>
        <end position="388"/>
    </location>
</feature>
<dbReference type="GO" id="GO:0022857">
    <property type="term" value="F:transmembrane transporter activity"/>
    <property type="evidence" value="ECO:0007669"/>
    <property type="project" value="InterPro"/>
</dbReference>
<reference evidence="10 11" key="2">
    <citation type="journal article" date="2010" name="Stand. Genomic Sci.">
        <title>Complete genome sequence of Nakamurella multipartita type strain (Y-104).</title>
        <authorList>
            <person name="Tice H."/>
            <person name="Mayilraj S."/>
            <person name="Sims D."/>
            <person name="Lapidus A."/>
            <person name="Nolan M."/>
            <person name="Lucas S."/>
            <person name="Glavina Del Rio T."/>
            <person name="Copeland A."/>
            <person name="Cheng J.F."/>
            <person name="Meincke L."/>
            <person name="Bruce D."/>
            <person name="Goodwin L."/>
            <person name="Pitluck S."/>
            <person name="Ivanova N."/>
            <person name="Mavromatis K."/>
            <person name="Ovchinnikova G."/>
            <person name="Pati A."/>
            <person name="Chen A."/>
            <person name="Palaniappan K."/>
            <person name="Land M."/>
            <person name="Hauser L."/>
            <person name="Chang Y.J."/>
            <person name="Jeffries C.D."/>
            <person name="Detter J.C."/>
            <person name="Brettin T."/>
            <person name="Rohde M."/>
            <person name="Goker M."/>
            <person name="Bristow J."/>
            <person name="Eisen J.A."/>
            <person name="Markowitz V."/>
            <person name="Hugenholtz P."/>
            <person name="Kyrpides N.C."/>
            <person name="Klenk H.P."/>
            <person name="Chen F."/>
        </authorList>
    </citation>
    <scope>NUCLEOTIDE SEQUENCE [LARGE SCALE GENOMIC DNA]</scope>
    <source>
        <strain evidence="11">ATCC 700099 / DSM 44233 / CIP 104796 / JCM 9543 / NBRC 105858 / Y-104</strain>
    </source>
</reference>
<feature type="region of interest" description="Disordered" evidence="7">
    <location>
        <begin position="1"/>
        <end position="20"/>
    </location>
</feature>
<dbReference type="InterPro" id="IPR010290">
    <property type="entry name" value="TM_effector"/>
</dbReference>
<proteinExistence type="predicted"/>
<keyword evidence="11" id="KW-1185">Reference proteome</keyword>
<evidence type="ECO:0000256" key="8">
    <source>
        <dbReference type="SAM" id="Phobius"/>
    </source>
</evidence>
<comment type="subcellular location">
    <subcellularLocation>
        <location evidence="1">Cell membrane</location>
        <topology evidence="1">Multi-pass membrane protein</topology>
    </subcellularLocation>
</comment>
<dbReference type="InterPro" id="IPR036259">
    <property type="entry name" value="MFS_trans_sf"/>
</dbReference>
<feature type="transmembrane region" description="Helical" evidence="8">
    <location>
        <begin position="243"/>
        <end position="267"/>
    </location>
</feature>
<name>C8XHJ4_NAKMY</name>
<evidence type="ECO:0000256" key="3">
    <source>
        <dbReference type="ARBA" id="ARBA00022475"/>
    </source>
</evidence>
<feature type="domain" description="Major facilitator superfamily (MFS) profile" evidence="9">
    <location>
        <begin position="27"/>
        <end position="420"/>
    </location>
</feature>
<gene>
    <name evidence="10" type="ordered locus">Namu_4005</name>
</gene>
<reference evidence="11" key="1">
    <citation type="submission" date="2009-09" db="EMBL/GenBank/DDBJ databases">
        <title>The complete genome of Nakamurella multipartita DSM 44233.</title>
        <authorList>
            <consortium name="US DOE Joint Genome Institute (JGI-PGF)"/>
            <person name="Lucas S."/>
            <person name="Copeland A."/>
            <person name="Lapidus A."/>
            <person name="Glavina del Rio T."/>
            <person name="Dalin E."/>
            <person name="Tice H."/>
            <person name="Bruce D."/>
            <person name="Goodwin L."/>
            <person name="Pitluck S."/>
            <person name="Kyrpides N."/>
            <person name="Mavromatis K."/>
            <person name="Ivanova N."/>
            <person name="Ovchinnikova G."/>
            <person name="Sims D."/>
            <person name="Meincke L."/>
            <person name="Brettin T."/>
            <person name="Detter J.C."/>
            <person name="Han C."/>
            <person name="Larimer F."/>
            <person name="Land M."/>
            <person name="Hauser L."/>
            <person name="Markowitz V."/>
            <person name="Cheng J.-F."/>
            <person name="Hugenholtz P."/>
            <person name="Woyke T."/>
            <person name="Wu D."/>
            <person name="Klenk H.-P."/>
            <person name="Eisen J.A."/>
        </authorList>
    </citation>
    <scope>NUCLEOTIDE SEQUENCE [LARGE SCALE GENOMIC DNA]</scope>
    <source>
        <strain evidence="11">ATCC 700099 / DSM 44233 / CIP 104796 / JCM 9543 / NBRC 105858 / Y-104</strain>
    </source>
</reference>
<dbReference type="CDD" id="cd06173">
    <property type="entry name" value="MFS_MefA_like"/>
    <property type="match status" value="1"/>
</dbReference>
<dbReference type="Pfam" id="PF05977">
    <property type="entry name" value="MFS_3"/>
    <property type="match status" value="1"/>
</dbReference>
<evidence type="ECO:0000259" key="9">
    <source>
        <dbReference type="PROSITE" id="PS50850"/>
    </source>
</evidence>
<feature type="transmembrane region" description="Helical" evidence="8">
    <location>
        <begin position="394"/>
        <end position="417"/>
    </location>
</feature>
<dbReference type="SUPFAM" id="SSF103473">
    <property type="entry name" value="MFS general substrate transporter"/>
    <property type="match status" value="1"/>
</dbReference>
<evidence type="ECO:0000313" key="11">
    <source>
        <dbReference type="Proteomes" id="UP000002218"/>
    </source>
</evidence>
<feature type="transmembrane region" description="Helical" evidence="8">
    <location>
        <begin position="329"/>
        <end position="349"/>
    </location>
</feature>
<protein>
    <submittedName>
        <fullName evidence="10">Major facilitator superfamily MFS_1</fullName>
    </submittedName>
</protein>
<evidence type="ECO:0000256" key="4">
    <source>
        <dbReference type="ARBA" id="ARBA00022692"/>
    </source>
</evidence>
<dbReference type="InterPro" id="IPR020846">
    <property type="entry name" value="MFS_dom"/>
</dbReference>
<evidence type="ECO:0000256" key="5">
    <source>
        <dbReference type="ARBA" id="ARBA00022989"/>
    </source>
</evidence>
<dbReference type="GO" id="GO:0005886">
    <property type="term" value="C:plasma membrane"/>
    <property type="evidence" value="ECO:0007669"/>
    <property type="project" value="UniProtKB-SubCell"/>
</dbReference>
<feature type="transmembrane region" description="Helical" evidence="8">
    <location>
        <begin position="101"/>
        <end position="128"/>
    </location>
</feature>
<keyword evidence="2" id="KW-0813">Transport</keyword>
<keyword evidence="5 8" id="KW-1133">Transmembrane helix</keyword>
<keyword evidence="3" id="KW-1003">Cell membrane</keyword>
<dbReference type="PANTHER" id="PTHR23513">
    <property type="entry name" value="INTEGRAL MEMBRANE EFFLUX PROTEIN-RELATED"/>
    <property type="match status" value="1"/>
</dbReference>
<dbReference type="STRING" id="479431.Namu_4005"/>
<feature type="transmembrane region" description="Helical" evidence="8">
    <location>
        <begin position="69"/>
        <end position="89"/>
    </location>
</feature>
<evidence type="ECO:0000313" key="10">
    <source>
        <dbReference type="EMBL" id="ACV80297.1"/>
    </source>
</evidence>
<dbReference type="HOGENOM" id="CLU_034180_11_2_11"/>
<dbReference type="PANTHER" id="PTHR23513:SF11">
    <property type="entry name" value="STAPHYLOFERRIN A TRANSPORTER"/>
    <property type="match status" value="1"/>
</dbReference>
<feature type="transmembrane region" description="Helical" evidence="8">
    <location>
        <begin position="181"/>
        <end position="212"/>
    </location>
</feature>
<dbReference type="KEGG" id="nml:Namu_4005"/>
<feature type="compositionally biased region" description="Polar residues" evidence="7">
    <location>
        <begin position="1"/>
        <end position="15"/>
    </location>
</feature>
<dbReference type="InParanoid" id="C8XHJ4"/>
<keyword evidence="6 8" id="KW-0472">Membrane</keyword>
<feature type="transmembrane region" description="Helical" evidence="8">
    <location>
        <begin position="306"/>
        <end position="323"/>
    </location>
</feature>
<dbReference type="PROSITE" id="PS50850">
    <property type="entry name" value="MFS"/>
    <property type="match status" value="1"/>
</dbReference>
<dbReference type="EMBL" id="CP001737">
    <property type="protein sequence ID" value="ACV80297.1"/>
    <property type="molecule type" value="Genomic_DNA"/>
</dbReference>
<evidence type="ECO:0000256" key="7">
    <source>
        <dbReference type="SAM" id="MobiDB-lite"/>
    </source>
</evidence>
<accession>C8XHJ4</accession>
<dbReference type="Gene3D" id="1.20.1250.20">
    <property type="entry name" value="MFS general substrate transporter like domains"/>
    <property type="match status" value="1"/>
</dbReference>
<dbReference type="eggNOG" id="COG2814">
    <property type="taxonomic scope" value="Bacteria"/>
</dbReference>
<evidence type="ECO:0000256" key="6">
    <source>
        <dbReference type="ARBA" id="ARBA00023136"/>
    </source>
</evidence>
<evidence type="ECO:0000256" key="1">
    <source>
        <dbReference type="ARBA" id="ARBA00004651"/>
    </source>
</evidence>
<sequence>MSQDLTNAPTPTSATAGEPAAPARMGTFAALRVRNYRLFFAGQIVSNTGTWMQRIAQDWLVLELTHSPLAVGITTALQFLPMLVFGLWGGLIADRYPKRRLLLLTQSSMGVLAVLLAGLTLAGVVQVWQVYLIALGLGLATVVDNPTRQTFVNEMVPTHLVRNAVGLNSGNFQLGRMLGPAVAGVLIAAVGTGWAFAFNAASFAAVLTALLLMRPAELQHLPHADRAPGQLREGLRYVRSNPILLWPIVLVFFIGTFGYNFAIILSAYTQNIFQSGADLYGLLNTAMAAGSVVGALFAARRTSANLAVLFLAAGSFGLGLIVLGLTPWFWPFLLLLVVVGFVSVTFNTLGNATVQLSSEPELRGRVMSLYMLVFMGGTPIGAPIVGAITQQWGAPAALIISGLICLLAAAGAAAFAAHSAGVSVRTDLAARVRRLVAHPHRA</sequence>
<organism evidence="10 11">
    <name type="scientific">Nakamurella multipartita (strain ATCC 700099 / DSM 44233 / CIP 104796 / JCM 9543 / NBRC 105858 / Y-104)</name>
    <name type="common">Microsphaera multipartita</name>
    <dbReference type="NCBI Taxonomy" id="479431"/>
    <lineage>
        <taxon>Bacteria</taxon>
        <taxon>Bacillati</taxon>
        <taxon>Actinomycetota</taxon>
        <taxon>Actinomycetes</taxon>
        <taxon>Nakamurellales</taxon>
        <taxon>Nakamurellaceae</taxon>
        <taxon>Nakamurella</taxon>
    </lineage>
</organism>
<evidence type="ECO:0000256" key="2">
    <source>
        <dbReference type="ARBA" id="ARBA00022448"/>
    </source>
</evidence>
<dbReference type="AlphaFoldDB" id="C8XHJ4"/>
<dbReference type="RefSeq" id="WP_015749122.1">
    <property type="nucleotide sequence ID" value="NC_013235.1"/>
</dbReference>
<keyword evidence="4 8" id="KW-0812">Transmembrane</keyword>
<feature type="transmembrane region" description="Helical" evidence="8">
    <location>
        <begin position="279"/>
        <end position="299"/>
    </location>
</feature>